<proteinExistence type="predicted"/>
<dbReference type="Proteomes" id="UP001168146">
    <property type="component" value="Unassembled WGS sequence"/>
</dbReference>
<name>A0AAN6F319_9PEZI</name>
<gene>
    <name evidence="1" type="ORF">LTR82_018028</name>
</gene>
<comment type="caution">
    <text evidence="1">The sequence shown here is derived from an EMBL/GenBank/DDBJ whole genome shotgun (WGS) entry which is preliminary data.</text>
</comment>
<protein>
    <submittedName>
        <fullName evidence="1">Uncharacterized protein</fullName>
    </submittedName>
</protein>
<reference evidence="1" key="1">
    <citation type="submission" date="2021-12" db="EMBL/GenBank/DDBJ databases">
        <title>Black yeast isolated from Biological Soil Crust.</title>
        <authorList>
            <person name="Kurbessoian T."/>
        </authorList>
    </citation>
    <scope>NUCLEOTIDE SEQUENCE</scope>
    <source>
        <strain evidence="1">CCFEE 5208</strain>
    </source>
</reference>
<sequence>MDLEATYDEAAFKCRPRLALISLGQWLCQAYNFESSSSQRKVIDFAETLLGDLGYGVKVAQKKLIIDHTRCYAEATAIDAAMYIAHAHRYLGEEKLGLQ</sequence>
<evidence type="ECO:0000313" key="2">
    <source>
        <dbReference type="Proteomes" id="UP001168146"/>
    </source>
</evidence>
<evidence type="ECO:0000313" key="1">
    <source>
        <dbReference type="EMBL" id="KAK0302017.1"/>
    </source>
</evidence>
<dbReference type="AlphaFoldDB" id="A0AAN6F319"/>
<organism evidence="1 2">
    <name type="scientific">Friedmanniomyces endolithicus</name>
    <dbReference type="NCBI Taxonomy" id="329885"/>
    <lineage>
        <taxon>Eukaryota</taxon>
        <taxon>Fungi</taxon>
        <taxon>Dikarya</taxon>
        <taxon>Ascomycota</taxon>
        <taxon>Pezizomycotina</taxon>
        <taxon>Dothideomycetes</taxon>
        <taxon>Dothideomycetidae</taxon>
        <taxon>Mycosphaerellales</taxon>
        <taxon>Teratosphaeriaceae</taxon>
        <taxon>Friedmanniomyces</taxon>
    </lineage>
</organism>
<dbReference type="EMBL" id="JASUXU010000228">
    <property type="protein sequence ID" value="KAK0302017.1"/>
    <property type="molecule type" value="Genomic_DNA"/>
</dbReference>
<accession>A0AAN6F319</accession>